<feature type="signal peptide" evidence="4">
    <location>
        <begin position="1"/>
        <end position="19"/>
    </location>
</feature>
<evidence type="ECO:0000259" key="5">
    <source>
        <dbReference type="PROSITE" id="PS51034"/>
    </source>
</evidence>
<dbReference type="InterPro" id="IPR055356">
    <property type="entry name" value="ZP-N"/>
</dbReference>
<feature type="transmembrane region" description="Helical" evidence="3">
    <location>
        <begin position="324"/>
        <end position="349"/>
    </location>
</feature>
<dbReference type="OrthoDB" id="9274484at2759"/>
<evidence type="ECO:0000256" key="2">
    <source>
        <dbReference type="ARBA" id="ARBA00023157"/>
    </source>
</evidence>
<reference evidence="7" key="1">
    <citation type="submission" date="2025-08" db="UniProtKB">
        <authorList>
            <consortium name="RefSeq"/>
        </authorList>
    </citation>
    <scope>IDENTIFICATION</scope>
</reference>
<protein>
    <submittedName>
        <fullName evidence="7">Zona pellucida-like domain-containing protein 1</fullName>
    </submittedName>
</protein>
<dbReference type="InterPro" id="IPR001507">
    <property type="entry name" value="ZP_dom"/>
</dbReference>
<proteinExistence type="predicted"/>
<dbReference type="Pfam" id="PF00100">
    <property type="entry name" value="Zona_pellucida"/>
    <property type="match status" value="1"/>
</dbReference>
<dbReference type="AlphaFoldDB" id="A0A8M1KK40"/>
<evidence type="ECO:0000256" key="4">
    <source>
        <dbReference type="SAM" id="SignalP"/>
    </source>
</evidence>
<name>A0A8M1KK40_CLUHA</name>
<evidence type="ECO:0000256" key="3">
    <source>
        <dbReference type="SAM" id="Phobius"/>
    </source>
</evidence>
<dbReference type="KEGG" id="char:122133095"/>
<keyword evidence="3" id="KW-0812">Transmembrane</keyword>
<evidence type="ECO:0000256" key="1">
    <source>
        <dbReference type="ARBA" id="ARBA00022729"/>
    </source>
</evidence>
<dbReference type="RefSeq" id="XP_042564431.1">
    <property type="nucleotide sequence ID" value="XM_042708497.1"/>
</dbReference>
<keyword evidence="3" id="KW-0472">Membrane</keyword>
<keyword evidence="6" id="KW-1185">Reference proteome</keyword>
<dbReference type="SMART" id="SM00241">
    <property type="entry name" value="ZP"/>
    <property type="match status" value="1"/>
</dbReference>
<gene>
    <name evidence="7" type="primary">si:ch73-261i21.5</name>
</gene>
<dbReference type="Pfam" id="PF23344">
    <property type="entry name" value="ZP-N"/>
    <property type="match status" value="1"/>
</dbReference>
<feature type="domain" description="ZP" evidence="5">
    <location>
        <begin position="40"/>
        <end position="319"/>
    </location>
</feature>
<accession>A0A8M1KK40</accession>
<dbReference type="Proteomes" id="UP000515152">
    <property type="component" value="Chromosome 8"/>
</dbReference>
<dbReference type="InterPro" id="IPR055355">
    <property type="entry name" value="ZP-C"/>
</dbReference>
<evidence type="ECO:0000313" key="7">
    <source>
        <dbReference type="RefSeq" id="XP_042564431.1"/>
    </source>
</evidence>
<feature type="chain" id="PRO_5035427824" evidence="4">
    <location>
        <begin position="20"/>
        <end position="367"/>
    </location>
</feature>
<evidence type="ECO:0000313" key="6">
    <source>
        <dbReference type="Proteomes" id="UP000515152"/>
    </source>
</evidence>
<keyword evidence="1 4" id="KW-0732">Signal</keyword>
<dbReference type="GeneID" id="122133095"/>
<dbReference type="PANTHER" id="PTHR14002:SF10">
    <property type="entry name" value="ZONA PELLUCIDA-LIKE DOMAIN-CONTAINING PROTEIN 1-RELATED"/>
    <property type="match status" value="1"/>
</dbReference>
<keyword evidence="3" id="KW-1133">Transmembrane helix</keyword>
<sequence length="367" mass="40870">MWLSLLVYQFAVLVLRGEAQNICSSHSTFREPGNSDITVVCGTERMELQILLCPVYYGGYNESLMALNARYDNPNCRGTPDLNADPPVLNFNFSITEQAVSQCSNKLTITQQVGSGVFSDYSNIQFVNISGIINSLDPGAGTITYRKEMMYLFSCRYPLQYLVNNTEMSVSGVSLAIKDNNGSFISTLSMRLFQDPEYSSQLMVPDSGLSLKTRIFVQVKATNLTARFNVLLDRCYATTSPSPMNSTYYDLFVGCTRDGQTVMGVNGDGQEAHFSFEAFRFVEHKNKTVSTFYLHCETRLCERTYCSSLQQVKWLQDIYLKSPVLGVAVAAAVIGVIGMATLGAIFYWVRLTKNKDSLLPQRANGGR</sequence>
<organism evidence="6 7">
    <name type="scientific">Clupea harengus</name>
    <name type="common">Atlantic herring</name>
    <dbReference type="NCBI Taxonomy" id="7950"/>
    <lineage>
        <taxon>Eukaryota</taxon>
        <taxon>Metazoa</taxon>
        <taxon>Chordata</taxon>
        <taxon>Craniata</taxon>
        <taxon>Vertebrata</taxon>
        <taxon>Euteleostomi</taxon>
        <taxon>Actinopterygii</taxon>
        <taxon>Neopterygii</taxon>
        <taxon>Teleostei</taxon>
        <taxon>Clupei</taxon>
        <taxon>Clupeiformes</taxon>
        <taxon>Clupeoidei</taxon>
        <taxon>Clupeidae</taxon>
        <taxon>Clupea</taxon>
    </lineage>
</organism>
<dbReference type="PROSITE" id="PS51034">
    <property type="entry name" value="ZP_2"/>
    <property type="match status" value="1"/>
</dbReference>
<keyword evidence="2" id="KW-1015">Disulfide bond</keyword>
<dbReference type="PANTHER" id="PTHR14002">
    <property type="entry name" value="ENDOGLIN/TGF-BETA RECEPTOR TYPE III"/>
    <property type="match status" value="1"/>
</dbReference>